<reference evidence="3" key="1">
    <citation type="journal article" date="2019" name="Int. J. Syst. Evol. Microbiol.">
        <title>The Global Catalogue of Microorganisms (GCM) 10K type strain sequencing project: providing services to taxonomists for standard genome sequencing and annotation.</title>
        <authorList>
            <consortium name="The Broad Institute Genomics Platform"/>
            <consortium name="The Broad Institute Genome Sequencing Center for Infectious Disease"/>
            <person name="Wu L."/>
            <person name="Ma J."/>
        </authorList>
    </citation>
    <scope>NUCLEOTIDE SEQUENCE [LARGE SCALE GENOMIC DNA]</scope>
    <source>
        <strain evidence="3">CCUG 30340</strain>
    </source>
</reference>
<accession>A0ABV9QN95</accession>
<feature type="signal peptide" evidence="1">
    <location>
        <begin position="1"/>
        <end position="25"/>
    </location>
</feature>
<name>A0ABV9QN95_9GAMM</name>
<dbReference type="Pfam" id="PF17164">
    <property type="entry name" value="DUF5122"/>
    <property type="match status" value="3"/>
</dbReference>
<proteinExistence type="predicted"/>
<evidence type="ECO:0000313" key="3">
    <source>
        <dbReference type="Proteomes" id="UP001595886"/>
    </source>
</evidence>
<feature type="chain" id="PRO_5045417253" description="Delta-60 repeat protein" evidence="1">
    <location>
        <begin position="26"/>
        <end position="461"/>
    </location>
</feature>
<dbReference type="Proteomes" id="UP001595886">
    <property type="component" value="Unassembled WGS sequence"/>
</dbReference>
<evidence type="ECO:0000256" key="1">
    <source>
        <dbReference type="SAM" id="SignalP"/>
    </source>
</evidence>
<dbReference type="Gene3D" id="2.80.10.50">
    <property type="match status" value="1"/>
</dbReference>
<dbReference type="EMBL" id="JBHSHD010000001">
    <property type="protein sequence ID" value="MFC4818738.1"/>
    <property type="molecule type" value="Genomic_DNA"/>
</dbReference>
<comment type="caution">
    <text evidence="2">The sequence shown here is derived from an EMBL/GenBank/DDBJ whole genome shotgun (WGS) entry which is preliminary data.</text>
</comment>
<evidence type="ECO:0008006" key="4">
    <source>
        <dbReference type="Google" id="ProtNLM"/>
    </source>
</evidence>
<keyword evidence="3" id="KW-1185">Reference proteome</keyword>
<dbReference type="PANTHER" id="PTHR42754">
    <property type="entry name" value="ENDOGLUCANASE"/>
    <property type="match status" value="1"/>
</dbReference>
<dbReference type="NCBIfam" id="TIGR02608">
    <property type="entry name" value="delta_60_rpt"/>
    <property type="match status" value="3"/>
</dbReference>
<gene>
    <name evidence="2" type="ORF">ACFO6Q_00265</name>
</gene>
<keyword evidence="1" id="KW-0732">Signal</keyword>
<dbReference type="RefSeq" id="WP_380018467.1">
    <property type="nucleotide sequence ID" value="NZ_JBHSHD010000001.1"/>
</dbReference>
<protein>
    <recommendedName>
        <fullName evidence="4">Delta-60 repeat protein</fullName>
    </recommendedName>
</protein>
<evidence type="ECO:0000313" key="2">
    <source>
        <dbReference type="EMBL" id="MFC4818738.1"/>
    </source>
</evidence>
<dbReference type="PANTHER" id="PTHR42754:SF1">
    <property type="entry name" value="LIPOPROTEIN"/>
    <property type="match status" value="1"/>
</dbReference>
<dbReference type="InterPro" id="IPR013431">
    <property type="entry name" value="Delta_60_rpt"/>
</dbReference>
<organism evidence="2 3">
    <name type="scientific">Dokdonella ginsengisoli</name>
    <dbReference type="NCBI Taxonomy" id="363846"/>
    <lineage>
        <taxon>Bacteria</taxon>
        <taxon>Pseudomonadati</taxon>
        <taxon>Pseudomonadota</taxon>
        <taxon>Gammaproteobacteria</taxon>
        <taxon>Lysobacterales</taxon>
        <taxon>Rhodanobacteraceae</taxon>
        <taxon>Dokdonella</taxon>
    </lineage>
</organism>
<sequence length="461" mass="48253">MTSSRIPSRRLLACASLLLGPCVCAADVELDASWGTSGRTIVPFDFTTNGADIASGSALGSGGEMYLAGTVTDAQGRRRIGVTRLRADGALDEDGFGEKGRAMSPEAFGESEGGAGVVLDGDVLYVGGTRQLGEAGSDFALCAFTLAGVPKPFEHTGEPCLSLSFDQKESISFDVATAIAVQPDGHIVLAGSSAMDDLQDTYAAFARVQPSGEPDPKFAPDESGKLRLRSPGFDRHEIENLAIASNGKIVAVGATRRSGQIQYDALVVRLDSEGNADANGFAQECAFAATQPGLATKLRGLVLREVQQGDDRIVAVGAAQFDMLGRYAALITEVSPDGCSLKDTFAEGGYLLMQANSGQLYFNAVAHDAGAGYVVAGDFETMMGGAEVFAAHYYGTDWLPFPTMHFGESSKDWLVDVQVRAGSIYVAGWTQGAGSNRDFAAAKFGLDRIFADAFGDPVGDP</sequence>